<organism evidence="1 2">
    <name type="scientific">Aeropyrum pernix (strain ATCC 700893 / DSM 11879 / JCM 9820 / NBRC 100138 / K1)</name>
    <dbReference type="NCBI Taxonomy" id="272557"/>
    <lineage>
        <taxon>Archaea</taxon>
        <taxon>Thermoproteota</taxon>
        <taxon>Thermoprotei</taxon>
        <taxon>Desulfurococcales</taxon>
        <taxon>Desulfurococcaceae</taxon>
        <taxon>Aeropyrum</taxon>
    </lineage>
</organism>
<protein>
    <submittedName>
        <fullName evidence="1">Uncharacterized protein</fullName>
    </submittedName>
</protein>
<dbReference type="EnsemblBacteria" id="BAA79561">
    <property type="protein sequence ID" value="BAA79561"/>
    <property type="gene ID" value="APE_0593.1"/>
</dbReference>
<gene>
    <name evidence="1" type="ordered locus">APE_0593.1</name>
</gene>
<dbReference type="GeneID" id="1444743"/>
<dbReference type="Proteomes" id="UP000002518">
    <property type="component" value="Chromosome"/>
</dbReference>
<keyword evidence="2" id="KW-1185">Reference proteome</keyword>
<proteinExistence type="predicted"/>
<sequence>MASVIRFAIIATVLALLAPAIAYYLYPAEARPLADLPVYSSSSSLGRGLEATRGLQGPVEARGVVERPVGHPAMMHHHLVYLEVDGRTVMLALPGCWRASNGEILMGHQLAYLLEGREVYVKGVFMKTSMGPLIIAREVNVNGVKLERIDCMPMPPMGDSDMPHRGMPGGWEERWSNPWTTEDEP</sequence>
<dbReference type="STRING" id="272557.APE_0593.1"/>
<evidence type="ECO:0000313" key="1">
    <source>
        <dbReference type="EMBL" id="BAA79561.2"/>
    </source>
</evidence>
<dbReference type="eggNOG" id="arCOG14844">
    <property type="taxonomic scope" value="Archaea"/>
</dbReference>
<dbReference type="PIR" id="A72645">
    <property type="entry name" value="A72645"/>
</dbReference>
<evidence type="ECO:0000313" key="2">
    <source>
        <dbReference type="Proteomes" id="UP000002518"/>
    </source>
</evidence>
<dbReference type="EMBL" id="BA000002">
    <property type="protein sequence ID" value="BAA79561.2"/>
    <property type="molecule type" value="Genomic_DNA"/>
</dbReference>
<dbReference type="RefSeq" id="WP_010865849.1">
    <property type="nucleotide sequence ID" value="NC_000854.2"/>
</dbReference>
<accession>Q9YEI5</accession>
<dbReference type="AlphaFoldDB" id="Q9YEI5"/>
<reference evidence="1 2" key="1">
    <citation type="journal article" date="1999" name="DNA Res.">
        <title>Complete genome sequence of an aerobic hyper-thermophilic crenarchaeon, Aeropyrum pernix K1.</title>
        <authorList>
            <person name="Kawarabayasi Y."/>
            <person name="Hino Y."/>
            <person name="Horikawa H."/>
            <person name="Yamazaki S."/>
            <person name="Haikawa Y."/>
            <person name="Jin-no K."/>
            <person name="Takahashi M."/>
            <person name="Sekine M."/>
            <person name="Baba S."/>
            <person name="Ankai A."/>
            <person name="Kosugi H."/>
            <person name="Hosoyama A."/>
            <person name="Fukui S."/>
            <person name="Nagai Y."/>
            <person name="Nishijima K."/>
            <person name="Nakazawa H."/>
            <person name="Takamiya M."/>
            <person name="Masuda S."/>
            <person name="Funahashi T."/>
            <person name="Tanaka T."/>
            <person name="Kudoh Y."/>
            <person name="Yamazaki J."/>
            <person name="Kushida N."/>
            <person name="Oguchi A."/>
            <person name="Aoki K."/>
            <person name="Kubota K."/>
            <person name="Nakamura Y."/>
            <person name="Nomura N."/>
            <person name="Sako Y."/>
            <person name="Kikuchi H."/>
        </authorList>
    </citation>
    <scope>NUCLEOTIDE SEQUENCE [LARGE SCALE GENOMIC DNA]</scope>
    <source>
        <strain evidence="2">ATCC 700893 / DSM 11879 / JCM 9820 / NBRC 100138 / K1</strain>
    </source>
</reference>
<dbReference type="KEGG" id="ape:APE_0593.1"/>
<name>Q9YEI5_AERPE</name>